<dbReference type="GO" id="GO:0008408">
    <property type="term" value="F:3'-5' exonuclease activity"/>
    <property type="evidence" value="ECO:0007669"/>
    <property type="project" value="InterPro"/>
</dbReference>
<dbReference type="AlphaFoldDB" id="A0AA42AZS2"/>
<gene>
    <name evidence="2" type="ORF">MKW94_013770</name>
</gene>
<name>A0AA42AZS2_PAPNU</name>
<protein>
    <recommendedName>
        <fullName evidence="1">3'-5' exonuclease domain-containing protein</fullName>
    </recommendedName>
</protein>
<sequence length="59" mass="6957">MENLVRDYLGFEGVRKDERIGRSNWNAKYLSCDQVQYATVDAHASFEIGKKVRAWKYEN</sequence>
<dbReference type="GO" id="GO:0003676">
    <property type="term" value="F:nucleic acid binding"/>
    <property type="evidence" value="ECO:0007669"/>
    <property type="project" value="InterPro"/>
</dbReference>
<dbReference type="Gene3D" id="3.30.420.10">
    <property type="entry name" value="Ribonuclease H-like superfamily/Ribonuclease H"/>
    <property type="match status" value="1"/>
</dbReference>
<proteinExistence type="predicted"/>
<accession>A0AA42AZS2</accession>
<dbReference type="SUPFAM" id="SSF53098">
    <property type="entry name" value="Ribonuclease H-like"/>
    <property type="match status" value="1"/>
</dbReference>
<dbReference type="InterPro" id="IPR002562">
    <property type="entry name" value="3'-5'_exonuclease_dom"/>
</dbReference>
<dbReference type="GO" id="GO:0006139">
    <property type="term" value="P:nucleobase-containing compound metabolic process"/>
    <property type="evidence" value="ECO:0007669"/>
    <property type="project" value="InterPro"/>
</dbReference>
<comment type="caution">
    <text evidence="2">The sequence shown here is derived from an EMBL/GenBank/DDBJ whole genome shotgun (WGS) entry which is preliminary data.</text>
</comment>
<dbReference type="Proteomes" id="UP001177140">
    <property type="component" value="Unassembled WGS sequence"/>
</dbReference>
<evidence type="ECO:0000313" key="2">
    <source>
        <dbReference type="EMBL" id="MCL7046213.1"/>
    </source>
</evidence>
<keyword evidence="3" id="KW-1185">Reference proteome</keyword>
<organism evidence="2 3">
    <name type="scientific">Papaver nudicaule</name>
    <name type="common">Iceland poppy</name>
    <dbReference type="NCBI Taxonomy" id="74823"/>
    <lineage>
        <taxon>Eukaryota</taxon>
        <taxon>Viridiplantae</taxon>
        <taxon>Streptophyta</taxon>
        <taxon>Embryophyta</taxon>
        <taxon>Tracheophyta</taxon>
        <taxon>Spermatophyta</taxon>
        <taxon>Magnoliopsida</taxon>
        <taxon>Ranunculales</taxon>
        <taxon>Papaveraceae</taxon>
        <taxon>Papaveroideae</taxon>
        <taxon>Papaver</taxon>
    </lineage>
</organism>
<reference evidence="2" key="1">
    <citation type="submission" date="2022-03" db="EMBL/GenBank/DDBJ databases">
        <title>A functionally conserved STORR gene fusion in Papaver species that diverged 16.8 million years ago.</title>
        <authorList>
            <person name="Catania T."/>
        </authorList>
    </citation>
    <scope>NUCLEOTIDE SEQUENCE</scope>
    <source>
        <strain evidence="2">S-191538</strain>
    </source>
</reference>
<dbReference type="Pfam" id="PF01612">
    <property type="entry name" value="DNA_pol_A_exo1"/>
    <property type="match status" value="1"/>
</dbReference>
<feature type="domain" description="3'-5' exonuclease" evidence="1">
    <location>
        <begin position="1"/>
        <end position="51"/>
    </location>
</feature>
<dbReference type="InterPro" id="IPR012337">
    <property type="entry name" value="RNaseH-like_sf"/>
</dbReference>
<evidence type="ECO:0000259" key="1">
    <source>
        <dbReference type="Pfam" id="PF01612"/>
    </source>
</evidence>
<dbReference type="EMBL" id="JAJJMA010278719">
    <property type="protein sequence ID" value="MCL7046213.1"/>
    <property type="molecule type" value="Genomic_DNA"/>
</dbReference>
<dbReference type="InterPro" id="IPR036397">
    <property type="entry name" value="RNaseH_sf"/>
</dbReference>
<evidence type="ECO:0000313" key="3">
    <source>
        <dbReference type="Proteomes" id="UP001177140"/>
    </source>
</evidence>